<accession>A0A5C6G3A2</accession>
<dbReference type="Pfam" id="PF11093">
    <property type="entry name" value="Mitochondr_Som1"/>
    <property type="match status" value="1"/>
</dbReference>
<evidence type="ECO:0000256" key="1">
    <source>
        <dbReference type="SAM" id="MobiDB-lite"/>
    </source>
</evidence>
<dbReference type="Proteomes" id="UP000317257">
    <property type="component" value="Unassembled WGS sequence"/>
</dbReference>
<reference evidence="3" key="1">
    <citation type="submission" date="2018-12" db="EMBL/GenBank/DDBJ databases">
        <title>The complete genome of Metarhizium rileyi, a key fungal pathogen of Lepidoptera.</title>
        <authorList>
            <person name="Binneck E."/>
            <person name="Lastra C.C.L."/>
            <person name="Sosa-Gomez D.R."/>
        </authorList>
    </citation>
    <scope>NUCLEOTIDE SEQUENCE [LARGE SCALE GENOMIC DNA]</scope>
    <source>
        <strain evidence="3">Cep018-CH2</strain>
    </source>
</reference>
<feature type="region of interest" description="Disordered" evidence="1">
    <location>
        <begin position="91"/>
        <end position="122"/>
    </location>
</feature>
<organism evidence="2 3">
    <name type="scientific">Metarhizium rileyi (strain RCEF 4871)</name>
    <name type="common">Nomuraea rileyi</name>
    <dbReference type="NCBI Taxonomy" id="1649241"/>
    <lineage>
        <taxon>Eukaryota</taxon>
        <taxon>Fungi</taxon>
        <taxon>Dikarya</taxon>
        <taxon>Ascomycota</taxon>
        <taxon>Pezizomycotina</taxon>
        <taxon>Sordariomycetes</taxon>
        <taxon>Hypocreomycetidae</taxon>
        <taxon>Hypocreales</taxon>
        <taxon>Clavicipitaceae</taxon>
        <taxon>Metarhizium</taxon>
    </lineage>
</organism>
<dbReference type="InterPro" id="IPR024645">
    <property type="entry name" value="Mitochondr_Som1"/>
</dbReference>
<gene>
    <name evidence="2" type="ORF">ED733_002228</name>
</gene>
<dbReference type="EMBL" id="SBHS01000039">
    <property type="protein sequence ID" value="TWU71687.1"/>
    <property type="molecule type" value="Genomic_DNA"/>
</dbReference>
<proteinExistence type="predicted"/>
<evidence type="ECO:0000313" key="2">
    <source>
        <dbReference type="EMBL" id="TWU71687.1"/>
    </source>
</evidence>
<comment type="caution">
    <text evidence="2">The sequence shown here is derived from an EMBL/GenBank/DDBJ whole genome shotgun (WGS) entry which is preliminary data.</text>
</comment>
<dbReference type="GO" id="GO:0042720">
    <property type="term" value="C:mitochondrial inner membrane peptidase complex"/>
    <property type="evidence" value="ECO:0007669"/>
    <property type="project" value="InterPro"/>
</dbReference>
<protein>
    <submittedName>
        <fullName evidence="2">Uncharacterized protein</fullName>
    </submittedName>
</protein>
<name>A0A5C6G3A2_METRR</name>
<evidence type="ECO:0000313" key="3">
    <source>
        <dbReference type="Proteomes" id="UP000317257"/>
    </source>
</evidence>
<sequence>MTPPCHSFPASELPARIQIDVLGRRRKPAPGASSKTDLSACQLLRILQYKCEVERPLSREGAVRCFPVDRLFRRCADGKGSFVVETTAWEGRDARPAGADGEESGKRPFQWSGSWHDGDVAR</sequence>
<dbReference type="AlphaFoldDB" id="A0A5C6G3A2"/>